<dbReference type="Gene3D" id="3.40.50.1580">
    <property type="entry name" value="Nucleoside phosphorylase domain"/>
    <property type="match status" value="1"/>
</dbReference>
<dbReference type="Proteomes" id="UP000264445">
    <property type="component" value="Unassembled WGS sequence"/>
</dbReference>
<dbReference type="Proteomes" id="UP000294886">
    <property type="component" value="Unassembled WGS sequence"/>
</dbReference>
<comment type="caution">
    <text evidence="2">The sequence shown here is derived from an EMBL/GenBank/DDBJ whole genome shotgun (WGS) entry which is preliminary data.</text>
</comment>
<evidence type="ECO:0000313" key="3">
    <source>
        <dbReference type="Proteomes" id="UP000264445"/>
    </source>
</evidence>
<reference evidence="1 3" key="1">
    <citation type="journal article" date="2018" name="Nat. Biotechnol.">
        <title>A standardized bacterial taxonomy based on genome phylogeny substantially revises the tree of life.</title>
        <authorList>
            <person name="Parks D.H."/>
            <person name="Chuvochina M."/>
            <person name="Waite D.W."/>
            <person name="Rinke C."/>
            <person name="Skarshewski A."/>
            <person name="Chaumeil P.A."/>
            <person name="Hugenholtz P."/>
        </authorList>
    </citation>
    <scope>NUCLEOTIDE SEQUENCE [LARGE SCALE GENOMIC DNA]</scope>
    <source>
        <strain evidence="1">UBA12544</strain>
    </source>
</reference>
<reference evidence="2 4" key="2">
    <citation type="submission" date="2019-03" db="EMBL/GenBank/DDBJ databases">
        <title>Genomic Encyclopedia of Type Strains, Phase IV (KMG-IV): sequencing the most valuable type-strain genomes for metagenomic binning, comparative biology and taxonomic classification.</title>
        <authorList>
            <person name="Goeker M."/>
        </authorList>
    </citation>
    <scope>NUCLEOTIDE SEQUENCE [LARGE SCALE GENOMIC DNA]</scope>
    <source>
        <strain evidence="2 4">DSM 13054</strain>
    </source>
</reference>
<dbReference type="GO" id="GO:0009116">
    <property type="term" value="P:nucleoside metabolic process"/>
    <property type="evidence" value="ECO:0007669"/>
    <property type="project" value="InterPro"/>
</dbReference>
<evidence type="ECO:0000313" key="1">
    <source>
        <dbReference type="EMBL" id="HBT50173.1"/>
    </source>
</evidence>
<protein>
    <submittedName>
        <fullName evidence="1">Nucleoside phosphorylase</fullName>
    </submittedName>
</protein>
<dbReference type="GO" id="GO:0042601">
    <property type="term" value="C:endospore-forming forespore"/>
    <property type="evidence" value="ECO:0007669"/>
    <property type="project" value="TreeGrafter"/>
</dbReference>
<gene>
    <name evidence="1" type="ORF">DEA61_10415</name>
    <name evidence="2" type="ORF">EV203_1157</name>
</gene>
<dbReference type="EMBL" id="DOLB01000154">
    <property type="protein sequence ID" value="HBT50173.1"/>
    <property type="molecule type" value="Genomic_DNA"/>
</dbReference>
<dbReference type="InterPro" id="IPR035994">
    <property type="entry name" value="Nucleoside_phosphorylase_sf"/>
</dbReference>
<sequence>MIFLFTALYAEAYPFINYFKLKRDLQNNYFQVFSNDEALLTVTGVGKINSAIAVAYTLGRYGIYRDSFALNFGIAGSKFPQMKGHLYLINKVIDSETKKVFVPDVLVDHSFEESDLETFNHPVKDAYRMEANLCDMEGSGFYQAASKFFDAHQIYLLKLVSDSLDFEGISRDFVIQLVEEKLKEIDEFIKMIKESFKTEEVFSEEEKNIIKTLSDKLKLTASQRQILYKACLHYKVRENKGVDFLKGFFGMEVTNKKEREKAFEEVLSHLR</sequence>
<dbReference type="EMBL" id="SLWU01000015">
    <property type="protein sequence ID" value="TCO63516.1"/>
    <property type="molecule type" value="Genomic_DNA"/>
</dbReference>
<dbReference type="AlphaFoldDB" id="A0A101E5K9"/>
<evidence type="ECO:0000313" key="2">
    <source>
        <dbReference type="EMBL" id="TCO63516.1"/>
    </source>
</evidence>
<organism evidence="2 4">
    <name type="scientific">Caldanaerobacter subterraneus</name>
    <dbReference type="NCBI Taxonomy" id="911092"/>
    <lineage>
        <taxon>Bacteria</taxon>
        <taxon>Bacillati</taxon>
        <taxon>Bacillota</taxon>
        <taxon>Clostridia</taxon>
        <taxon>Thermoanaerobacterales</taxon>
        <taxon>Thermoanaerobacteraceae</taxon>
        <taxon>Caldanaerobacter</taxon>
    </lineage>
</organism>
<dbReference type="GO" id="GO:0003913">
    <property type="term" value="F:DNA photolyase activity"/>
    <property type="evidence" value="ECO:0007669"/>
    <property type="project" value="TreeGrafter"/>
</dbReference>
<dbReference type="GO" id="GO:1904047">
    <property type="term" value="F:S-adenosyl-L-methionine binding"/>
    <property type="evidence" value="ECO:0007669"/>
    <property type="project" value="TreeGrafter"/>
</dbReference>
<dbReference type="GO" id="GO:0051539">
    <property type="term" value="F:4 iron, 4 sulfur cluster binding"/>
    <property type="evidence" value="ECO:0007669"/>
    <property type="project" value="TreeGrafter"/>
</dbReference>
<dbReference type="SUPFAM" id="SSF53167">
    <property type="entry name" value="Purine and uridine phosphorylases"/>
    <property type="match status" value="1"/>
</dbReference>
<dbReference type="PANTHER" id="PTHR37822:SF2">
    <property type="entry name" value="SPORE PHOTOPRODUCT LYASE"/>
    <property type="match status" value="1"/>
</dbReference>
<dbReference type="RefSeq" id="WP_132039942.1">
    <property type="nucleotide sequence ID" value="NZ_DOLB01000154.1"/>
</dbReference>
<dbReference type="InterPro" id="IPR049539">
    <property type="entry name" value="SPL"/>
</dbReference>
<evidence type="ECO:0000313" key="4">
    <source>
        <dbReference type="Proteomes" id="UP000294886"/>
    </source>
</evidence>
<accession>A0A101E5K9</accession>
<proteinExistence type="predicted"/>
<name>A0A101E5K9_9THEO</name>
<dbReference type="PANTHER" id="PTHR37822">
    <property type="entry name" value="SPORE PHOTOPRODUCT LYASE-RELATED"/>
    <property type="match status" value="1"/>
</dbReference>